<gene>
    <name evidence="1" type="ORF">SAMN05216522_10538</name>
</gene>
<dbReference type="Proteomes" id="UP000242515">
    <property type="component" value="Unassembled WGS sequence"/>
</dbReference>
<dbReference type="AlphaFoldDB" id="A0A1H9HS38"/>
<evidence type="ECO:0000313" key="1">
    <source>
        <dbReference type="EMBL" id="SEQ65107.1"/>
    </source>
</evidence>
<evidence type="ECO:0008006" key="3">
    <source>
        <dbReference type="Google" id="ProtNLM"/>
    </source>
</evidence>
<dbReference type="InterPro" id="IPR045657">
    <property type="entry name" value="DUF6392"/>
</dbReference>
<protein>
    <recommendedName>
        <fullName evidence="3">Pyocin immunity protein</fullName>
    </recommendedName>
</protein>
<dbReference type="STRING" id="988801.SAMN05216522_10538"/>
<dbReference type="Pfam" id="PF19929">
    <property type="entry name" value="DUF6392"/>
    <property type="match status" value="1"/>
</dbReference>
<proteinExistence type="predicted"/>
<accession>A0A1H9HS38</accession>
<evidence type="ECO:0000313" key="2">
    <source>
        <dbReference type="Proteomes" id="UP000242515"/>
    </source>
</evidence>
<organism evidence="1 2">
    <name type="scientific">Rosenbergiella nectarea</name>
    <dbReference type="NCBI Taxonomy" id="988801"/>
    <lineage>
        <taxon>Bacteria</taxon>
        <taxon>Pseudomonadati</taxon>
        <taxon>Pseudomonadota</taxon>
        <taxon>Gammaproteobacteria</taxon>
        <taxon>Enterobacterales</taxon>
        <taxon>Erwiniaceae</taxon>
        <taxon>Rosenbergiella</taxon>
    </lineage>
</organism>
<keyword evidence="2" id="KW-1185">Reference proteome</keyword>
<dbReference type="RefSeq" id="WP_092674903.1">
    <property type="nucleotide sequence ID" value="NZ_FOGC01000005.1"/>
</dbReference>
<dbReference type="OrthoDB" id="6432498at2"/>
<name>A0A1H9HS38_9GAMM</name>
<sequence>MTVNINALIIYLGKSYKEIYEAKLIPYKTEPKGHSGSPTISLDMVKEGVFLSFLRENRTLKEITLFIQRDSNCDWFFPNDLPKPLQHEMSRDWVINTLGKPEGSVEPRKVLRHSLGWADKYQLHNTPIPITLQIDYGLNNFVKEVSYILTSEMRW</sequence>
<reference evidence="2" key="1">
    <citation type="submission" date="2016-10" db="EMBL/GenBank/DDBJ databases">
        <authorList>
            <person name="Varghese N."/>
            <person name="Submissions S."/>
        </authorList>
    </citation>
    <scope>NUCLEOTIDE SEQUENCE [LARGE SCALE GENOMIC DNA]</scope>
    <source>
        <strain evidence="2">8N4</strain>
    </source>
</reference>
<dbReference type="EMBL" id="FOGC01000005">
    <property type="protein sequence ID" value="SEQ65107.1"/>
    <property type="molecule type" value="Genomic_DNA"/>
</dbReference>